<keyword evidence="1" id="KW-0677">Repeat</keyword>
<dbReference type="InterPro" id="IPR006530">
    <property type="entry name" value="YD"/>
</dbReference>
<dbReference type="InterPro" id="IPR056823">
    <property type="entry name" value="TEN-like_YD-shell"/>
</dbReference>
<dbReference type="EMBL" id="VFET01000054">
    <property type="protein sequence ID" value="TWR96739.1"/>
    <property type="molecule type" value="Genomic_DNA"/>
</dbReference>
<dbReference type="InterPro" id="IPR050708">
    <property type="entry name" value="T6SS_VgrG/RHS"/>
</dbReference>
<dbReference type="Gene3D" id="2.180.10.10">
    <property type="entry name" value="RHS repeat-associated core"/>
    <property type="match status" value="1"/>
</dbReference>
<evidence type="ECO:0000313" key="3">
    <source>
        <dbReference type="EMBL" id="TWR96739.1"/>
    </source>
</evidence>
<dbReference type="InterPro" id="IPR022385">
    <property type="entry name" value="Rhs_assc_core"/>
</dbReference>
<feature type="domain" description="Teneurin-like YD-shell" evidence="2">
    <location>
        <begin position="8"/>
        <end position="263"/>
    </location>
</feature>
<dbReference type="OrthoDB" id="9816400at2"/>
<dbReference type="Proteomes" id="UP000317951">
    <property type="component" value="Unassembled WGS sequence"/>
</dbReference>
<gene>
    <name evidence="3" type="ORF">FIV36_30535</name>
</gene>
<organism evidence="3 4">
    <name type="scientific">Pseudomonas extremaustralis</name>
    <dbReference type="NCBI Taxonomy" id="359110"/>
    <lineage>
        <taxon>Bacteria</taxon>
        <taxon>Pseudomonadati</taxon>
        <taxon>Pseudomonadota</taxon>
        <taxon>Gammaproteobacteria</taxon>
        <taxon>Pseudomonadales</taxon>
        <taxon>Pseudomonadaceae</taxon>
        <taxon>Pseudomonas</taxon>
    </lineage>
</organism>
<evidence type="ECO:0000259" key="2">
    <source>
        <dbReference type="Pfam" id="PF25023"/>
    </source>
</evidence>
<accession>A0A5C5Q000</accession>
<protein>
    <submittedName>
        <fullName evidence="3">RHS repeat-associated core domain-containing protein</fullName>
    </submittedName>
</protein>
<evidence type="ECO:0000313" key="4">
    <source>
        <dbReference type="Proteomes" id="UP000317951"/>
    </source>
</evidence>
<feature type="non-terminal residue" evidence="3">
    <location>
        <position position="1"/>
    </location>
</feature>
<dbReference type="NCBIfam" id="TIGR03696">
    <property type="entry name" value="Rhs_assc_core"/>
    <property type="match status" value="1"/>
</dbReference>
<comment type="caution">
    <text evidence="3">The sequence shown here is derived from an EMBL/GenBank/DDBJ whole genome shotgun (WGS) entry which is preliminary data.</text>
</comment>
<dbReference type="NCBIfam" id="TIGR01643">
    <property type="entry name" value="YD_repeat_2x"/>
    <property type="match status" value="1"/>
</dbReference>
<dbReference type="AlphaFoldDB" id="A0A5C5Q000"/>
<reference evidence="3 4" key="1">
    <citation type="submission" date="2019-06" db="EMBL/GenBank/DDBJ databases">
        <title>Pseudomonas bimorpha sp. nov. isolated from bovine raw milk and skim milk concentrate.</title>
        <authorList>
            <person name="Hofmann K."/>
            <person name="Huptas C."/>
            <person name="Doll E."/>
            <person name="Scherer S."/>
            <person name="Wenning M."/>
        </authorList>
    </citation>
    <scope>NUCLEOTIDE SEQUENCE [LARGE SCALE GENOMIC DNA]</scope>
    <source>
        <strain evidence="3 4">DSM 17835</strain>
    </source>
</reference>
<dbReference type="PRINTS" id="PR00394">
    <property type="entry name" value="RHSPROTEIN"/>
</dbReference>
<dbReference type="Pfam" id="PF25023">
    <property type="entry name" value="TEN_YD-shell"/>
    <property type="match status" value="1"/>
</dbReference>
<name>A0A5C5Q000_9PSED</name>
<proteinExistence type="predicted"/>
<dbReference type="RefSeq" id="WP_146423514.1">
    <property type="nucleotide sequence ID" value="NZ_VFET01000054.1"/>
</dbReference>
<dbReference type="PANTHER" id="PTHR32305:SF15">
    <property type="entry name" value="PROTEIN RHSA-RELATED"/>
    <property type="match status" value="1"/>
</dbReference>
<evidence type="ECO:0000256" key="1">
    <source>
        <dbReference type="ARBA" id="ARBA00022737"/>
    </source>
</evidence>
<sequence length="471" mass="53723">YYQRQYDYDQSGNLTRLLDTRKGEHRYHYDPLNRLTRADHSQDVQERFAHDPAGNLLMQNRPGPDIVAGNRLTSQGDRSYDYDAFGNLIRERRGRGHALVTEYRYDCQHRLIGITQPNGQTASYRYDPFGRRISKTVDEVTTEFFWQGDKLIAEHHADRHRSYLYEPDSFRPLALLEGFGPDKTTPYHYQLDHLGTPQELTAADGEIVWSAHYRAYGEIARLDSGKIDNPLRFQGQYFDQESGLHYNRHRYYNPDIGRYLTPDPVKLAGGINAYQYVPNPTGWVDPLGLSSCPGADGCKPTATARKPAESVDHGEPALPQLTRAERQARIDKLAEANAYRRLDELEKATPGAHFLEKHGAQTTLESQLERVKTAKNPTTGAVEVYTSGPKKGKLKYPPAATHYLSHKDQLNSIYRAQLIFRQNDRFASLKPMDMGKIIGEGYSRDGKYSQQRKARVILNKDGKPKTAYTEL</sequence>
<dbReference type="PANTHER" id="PTHR32305">
    <property type="match status" value="1"/>
</dbReference>